<evidence type="ECO:0000256" key="6">
    <source>
        <dbReference type="ARBA" id="ARBA00023136"/>
    </source>
</evidence>
<dbReference type="Proteomes" id="UP000469949">
    <property type="component" value="Unassembled WGS sequence"/>
</dbReference>
<dbReference type="InterPro" id="IPR011701">
    <property type="entry name" value="MFS"/>
</dbReference>
<feature type="transmembrane region" description="Helical" evidence="7">
    <location>
        <begin position="423"/>
        <end position="440"/>
    </location>
</feature>
<feature type="transmembrane region" description="Helical" evidence="7">
    <location>
        <begin position="49"/>
        <end position="71"/>
    </location>
</feature>
<dbReference type="AlphaFoldDB" id="A0A833N2A2"/>
<name>A0A833N2A2_9HYPH</name>
<dbReference type="RefSeq" id="WP_152278491.1">
    <property type="nucleotide sequence ID" value="NZ_WEKV01000018.1"/>
</dbReference>
<dbReference type="PANTHER" id="PTHR42718:SF46">
    <property type="entry name" value="BLR6921 PROTEIN"/>
    <property type="match status" value="1"/>
</dbReference>
<organism evidence="9 10">
    <name type="scientific">Methylorubrum populi</name>
    <dbReference type="NCBI Taxonomy" id="223967"/>
    <lineage>
        <taxon>Bacteria</taxon>
        <taxon>Pseudomonadati</taxon>
        <taxon>Pseudomonadota</taxon>
        <taxon>Alphaproteobacteria</taxon>
        <taxon>Hyphomicrobiales</taxon>
        <taxon>Methylobacteriaceae</taxon>
        <taxon>Methylorubrum</taxon>
    </lineage>
</organism>
<dbReference type="InterPro" id="IPR036259">
    <property type="entry name" value="MFS_trans_sf"/>
</dbReference>
<evidence type="ECO:0000256" key="4">
    <source>
        <dbReference type="ARBA" id="ARBA00022692"/>
    </source>
</evidence>
<evidence type="ECO:0000313" key="9">
    <source>
        <dbReference type="EMBL" id="KAB7783374.1"/>
    </source>
</evidence>
<accession>A0A833N2A2</accession>
<evidence type="ECO:0000256" key="5">
    <source>
        <dbReference type="ARBA" id="ARBA00022989"/>
    </source>
</evidence>
<sequence>MPERKPERRVLAIIAVLTGFGVTVLPTTGMAFLMPWVMQQGAYPVATAAVIQTAHTYGLILGALPMAALAARLGARRGFLAALLALTGLVPAAALPLDLVPLLGLRLAQGIATALLVCGGWSLLRRLFGEARLGLGLGLGEVAVLLALLLLQMSAGFALPWFGSLGILVPTLLLAGPSLILGLLALPKDDAPRPRFDGLGAVLSVLCVGLLLAAAVLALIRPVMALLVLNLGLMGLGLWIWQQWRRPAPLLPLDLLARPQAAWPLAAALVGNVALTAADTALMPPLNALDGLLQDSVGVVFLGLAALSAGAGFTAGRSGAPRLPRIGMGLAAAGLAALAVVPPEGGETARAWPILALGLLAFGIGRGLFVVGNVLALLRAAPPERNAAAAGLFVLAGGLGTLLGPLYLVQLPALFNATKANSSGLWLGLTAGAALVAALLSRSGTDPSVDAAPGGGRLSREPV</sequence>
<keyword evidence="5 7" id="KW-1133">Transmembrane helix</keyword>
<feature type="transmembrane region" description="Helical" evidence="7">
    <location>
        <begin position="78"/>
        <end position="97"/>
    </location>
</feature>
<evidence type="ECO:0000256" key="1">
    <source>
        <dbReference type="ARBA" id="ARBA00004651"/>
    </source>
</evidence>
<keyword evidence="6 7" id="KW-0472">Membrane</keyword>
<feature type="transmembrane region" description="Helical" evidence="7">
    <location>
        <begin position="323"/>
        <end position="342"/>
    </location>
</feature>
<evidence type="ECO:0000256" key="2">
    <source>
        <dbReference type="ARBA" id="ARBA00022448"/>
    </source>
</evidence>
<evidence type="ECO:0000259" key="8">
    <source>
        <dbReference type="PROSITE" id="PS50850"/>
    </source>
</evidence>
<keyword evidence="3" id="KW-1003">Cell membrane</keyword>
<feature type="transmembrane region" description="Helical" evidence="7">
    <location>
        <begin position="12"/>
        <end position="37"/>
    </location>
</feature>
<feature type="transmembrane region" description="Helical" evidence="7">
    <location>
        <begin position="223"/>
        <end position="241"/>
    </location>
</feature>
<protein>
    <recommendedName>
        <fullName evidence="8">Major facilitator superfamily (MFS) profile domain-containing protein</fullName>
    </recommendedName>
</protein>
<comment type="caution">
    <text evidence="9">The sequence shown here is derived from an EMBL/GenBank/DDBJ whole genome shotgun (WGS) entry which is preliminary data.</text>
</comment>
<dbReference type="EMBL" id="WEKV01000018">
    <property type="protein sequence ID" value="KAB7783374.1"/>
    <property type="molecule type" value="Genomic_DNA"/>
</dbReference>
<evidence type="ECO:0000256" key="7">
    <source>
        <dbReference type="SAM" id="Phobius"/>
    </source>
</evidence>
<feature type="domain" description="Major facilitator superfamily (MFS) profile" evidence="8">
    <location>
        <begin position="7"/>
        <end position="446"/>
    </location>
</feature>
<dbReference type="Gene3D" id="1.20.1250.20">
    <property type="entry name" value="MFS general substrate transporter like domains"/>
    <property type="match status" value="2"/>
</dbReference>
<dbReference type="GO" id="GO:0005886">
    <property type="term" value="C:plasma membrane"/>
    <property type="evidence" value="ECO:0007669"/>
    <property type="project" value="UniProtKB-SubCell"/>
</dbReference>
<proteinExistence type="predicted"/>
<feature type="transmembrane region" description="Helical" evidence="7">
    <location>
        <begin position="354"/>
        <end position="378"/>
    </location>
</feature>
<evidence type="ECO:0000256" key="3">
    <source>
        <dbReference type="ARBA" id="ARBA00022475"/>
    </source>
</evidence>
<reference evidence="9 10" key="1">
    <citation type="submission" date="2019-10" db="EMBL/GenBank/DDBJ databases">
        <title>Draft Genome Sequence of the Caffeine Degrading Methylotroph Methylorubrum populi PINKEL.</title>
        <authorList>
            <person name="Dawson S.C."/>
            <person name="Zhang X."/>
            <person name="Wright M.E."/>
            <person name="Sharma G."/>
            <person name="Langner J.T."/>
            <person name="Ditty J.L."/>
            <person name="Subuyuj G.A."/>
        </authorList>
    </citation>
    <scope>NUCLEOTIDE SEQUENCE [LARGE SCALE GENOMIC DNA]</scope>
    <source>
        <strain evidence="9 10">Pinkel</strain>
    </source>
</reference>
<feature type="transmembrane region" description="Helical" evidence="7">
    <location>
        <begin position="198"/>
        <end position="217"/>
    </location>
</feature>
<dbReference type="InterPro" id="IPR020846">
    <property type="entry name" value="MFS_dom"/>
</dbReference>
<dbReference type="SUPFAM" id="SSF103473">
    <property type="entry name" value="MFS general substrate transporter"/>
    <property type="match status" value="1"/>
</dbReference>
<feature type="transmembrane region" description="Helical" evidence="7">
    <location>
        <begin position="136"/>
        <end position="159"/>
    </location>
</feature>
<feature type="transmembrane region" description="Helical" evidence="7">
    <location>
        <begin position="261"/>
        <end position="278"/>
    </location>
</feature>
<feature type="transmembrane region" description="Helical" evidence="7">
    <location>
        <begin position="165"/>
        <end position="186"/>
    </location>
</feature>
<dbReference type="GO" id="GO:0022857">
    <property type="term" value="F:transmembrane transporter activity"/>
    <property type="evidence" value="ECO:0007669"/>
    <property type="project" value="InterPro"/>
</dbReference>
<dbReference type="PANTHER" id="PTHR42718">
    <property type="entry name" value="MAJOR FACILITATOR SUPERFAMILY MULTIDRUG TRANSPORTER MFSC"/>
    <property type="match status" value="1"/>
</dbReference>
<comment type="subcellular location">
    <subcellularLocation>
        <location evidence="1">Cell membrane</location>
        <topology evidence="1">Multi-pass membrane protein</topology>
    </subcellularLocation>
</comment>
<dbReference type="PROSITE" id="PS50850">
    <property type="entry name" value="MFS"/>
    <property type="match status" value="1"/>
</dbReference>
<feature type="transmembrane region" description="Helical" evidence="7">
    <location>
        <begin position="390"/>
        <end position="411"/>
    </location>
</feature>
<feature type="transmembrane region" description="Helical" evidence="7">
    <location>
        <begin position="103"/>
        <end position="124"/>
    </location>
</feature>
<gene>
    <name evidence="9" type="ORF">F8B43_4668</name>
</gene>
<keyword evidence="2" id="KW-0813">Transport</keyword>
<feature type="transmembrane region" description="Helical" evidence="7">
    <location>
        <begin position="298"/>
        <end position="316"/>
    </location>
</feature>
<keyword evidence="4 7" id="KW-0812">Transmembrane</keyword>
<dbReference type="Pfam" id="PF07690">
    <property type="entry name" value="MFS_1"/>
    <property type="match status" value="1"/>
</dbReference>
<evidence type="ECO:0000313" key="10">
    <source>
        <dbReference type="Proteomes" id="UP000469949"/>
    </source>
</evidence>